<sequence length="81" mass="8013">MPAVIPAGKGIVSGLLVRAALITGVKPGTGGVPAVMLYVSGLPVTVYANAKEREPGHTPETFAGVTTGTGLVVMVPVAVVC</sequence>
<comment type="caution">
    <text evidence="1">The sequence shown here is derived from an EMBL/GenBank/DDBJ whole genome shotgun (WGS) entry which is preliminary data.</text>
</comment>
<organism evidence="1">
    <name type="scientific">bioreactor metagenome</name>
    <dbReference type="NCBI Taxonomy" id="1076179"/>
    <lineage>
        <taxon>unclassified sequences</taxon>
        <taxon>metagenomes</taxon>
        <taxon>ecological metagenomes</taxon>
    </lineage>
</organism>
<protein>
    <submittedName>
        <fullName evidence="1">Uncharacterized protein</fullName>
    </submittedName>
</protein>
<gene>
    <name evidence="1" type="ORF">SDC9_28971</name>
</gene>
<dbReference type="AlphaFoldDB" id="A0A644UVZ3"/>
<dbReference type="EMBL" id="VSSQ01000171">
    <property type="protein sequence ID" value="MPL83021.1"/>
    <property type="molecule type" value="Genomic_DNA"/>
</dbReference>
<evidence type="ECO:0000313" key="1">
    <source>
        <dbReference type="EMBL" id="MPL83021.1"/>
    </source>
</evidence>
<proteinExistence type="predicted"/>
<reference evidence="1" key="1">
    <citation type="submission" date="2019-08" db="EMBL/GenBank/DDBJ databases">
        <authorList>
            <person name="Kucharzyk K."/>
            <person name="Murdoch R.W."/>
            <person name="Higgins S."/>
            <person name="Loffler F."/>
        </authorList>
    </citation>
    <scope>NUCLEOTIDE SEQUENCE</scope>
</reference>
<accession>A0A644UVZ3</accession>
<name>A0A644UVZ3_9ZZZZ</name>